<dbReference type="CTD" id="5116"/>
<feature type="domain" description="ELK" evidence="8">
    <location>
        <begin position="1555"/>
        <end position="1576"/>
    </location>
</feature>
<dbReference type="PANTHER" id="PTHR44981">
    <property type="entry name" value="PERICENTRIN-LIKE PROTEIN, ISOFORM F"/>
    <property type="match status" value="1"/>
</dbReference>
<proteinExistence type="predicted"/>
<feature type="compositionally biased region" description="Polar residues" evidence="7">
    <location>
        <begin position="199"/>
        <end position="214"/>
    </location>
</feature>
<feature type="coiled-coil region" evidence="6">
    <location>
        <begin position="145"/>
        <end position="186"/>
    </location>
</feature>
<feature type="compositionally biased region" description="Basic and acidic residues" evidence="7">
    <location>
        <begin position="83"/>
        <end position="102"/>
    </location>
</feature>
<feature type="domain" description="ELK" evidence="8">
    <location>
        <begin position="557"/>
        <end position="577"/>
    </location>
</feature>
<feature type="region of interest" description="Disordered" evidence="7">
    <location>
        <begin position="4082"/>
        <end position="4111"/>
    </location>
</feature>
<keyword evidence="5" id="KW-0206">Cytoskeleton</keyword>
<feature type="compositionally biased region" description="Basic and acidic residues" evidence="7">
    <location>
        <begin position="2783"/>
        <end position="2798"/>
    </location>
</feature>
<feature type="coiled-coil region" evidence="6">
    <location>
        <begin position="3879"/>
        <end position="3927"/>
    </location>
</feature>
<accession>A0A9Y3V8V9</accession>
<dbReference type="GO" id="GO:0005813">
    <property type="term" value="C:centrosome"/>
    <property type="evidence" value="ECO:0007669"/>
    <property type="project" value="UniProtKB-SubCell"/>
</dbReference>
<dbReference type="InterPro" id="IPR028745">
    <property type="entry name" value="AKAP9/Pericentrin"/>
</dbReference>
<reference evidence="10" key="1">
    <citation type="submission" date="2025-08" db="UniProtKB">
        <authorList>
            <consortium name="RefSeq"/>
        </authorList>
    </citation>
    <scope>IDENTIFICATION</scope>
</reference>
<evidence type="ECO:0000256" key="2">
    <source>
        <dbReference type="ARBA" id="ARBA00022490"/>
    </source>
</evidence>
<dbReference type="GO" id="GO:0005737">
    <property type="term" value="C:cytoplasm"/>
    <property type="evidence" value="ECO:0007669"/>
    <property type="project" value="UniProtKB-ARBA"/>
</dbReference>
<dbReference type="InterPro" id="IPR005539">
    <property type="entry name" value="ELK_dom"/>
</dbReference>
<feature type="coiled-coil region" evidence="6">
    <location>
        <begin position="719"/>
        <end position="960"/>
    </location>
</feature>
<feature type="compositionally biased region" description="Polar residues" evidence="7">
    <location>
        <begin position="506"/>
        <end position="520"/>
    </location>
</feature>
<feature type="compositionally biased region" description="Basic and acidic residues" evidence="7">
    <location>
        <begin position="1"/>
        <end position="14"/>
    </location>
</feature>
<feature type="region of interest" description="Disordered" evidence="7">
    <location>
        <begin position="3434"/>
        <end position="3460"/>
    </location>
</feature>
<feature type="coiled-coil region" evidence="6">
    <location>
        <begin position="2476"/>
        <end position="2541"/>
    </location>
</feature>
<dbReference type="PANTHER" id="PTHR44981:SF3">
    <property type="entry name" value="PERICENTRIN"/>
    <property type="match status" value="1"/>
</dbReference>
<evidence type="ECO:0000256" key="5">
    <source>
        <dbReference type="ARBA" id="ARBA00023212"/>
    </source>
</evidence>
<feature type="domain" description="ELK" evidence="8">
    <location>
        <begin position="975"/>
        <end position="996"/>
    </location>
</feature>
<evidence type="ECO:0000256" key="7">
    <source>
        <dbReference type="SAM" id="MobiDB-lite"/>
    </source>
</evidence>
<feature type="compositionally biased region" description="Polar residues" evidence="7">
    <location>
        <begin position="4093"/>
        <end position="4111"/>
    </location>
</feature>
<feature type="coiled-coil region" evidence="6">
    <location>
        <begin position="1933"/>
        <end position="2044"/>
    </location>
</feature>
<feature type="compositionally biased region" description="Polar residues" evidence="7">
    <location>
        <begin position="18"/>
        <end position="29"/>
    </location>
</feature>
<gene>
    <name evidence="10" type="primary">pcnt</name>
</gene>
<comment type="subcellular location">
    <subcellularLocation>
        <location evidence="1">Cytoplasm</location>
        <location evidence="1">Cytoskeleton</location>
        <location evidence="1">Microtubule organizing center</location>
        <location evidence="1">Centrosome</location>
    </subcellularLocation>
</comment>
<keyword evidence="4 6" id="KW-0175">Coiled coil</keyword>
<feature type="region of interest" description="Disordered" evidence="7">
    <location>
        <begin position="3188"/>
        <end position="3242"/>
    </location>
</feature>
<feature type="domain" description="ELK" evidence="8">
    <location>
        <begin position="1401"/>
        <end position="1422"/>
    </location>
</feature>
<feature type="compositionally biased region" description="Basic and acidic residues" evidence="7">
    <location>
        <begin position="56"/>
        <end position="67"/>
    </location>
</feature>
<feature type="domain" description="ELK" evidence="8">
    <location>
        <begin position="924"/>
        <end position="944"/>
    </location>
</feature>
<feature type="domain" description="ELK" evidence="8">
    <location>
        <begin position="1842"/>
        <end position="1863"/>
    </location>
</feature>
<dbReference type="Proteomes" id="UP000695023">
    <property type="component" value="Unplaced"/>
</dbReference>
<feature type="domain" description="ELK" evidence="8">
    <location>
        <begin position="1258"/>
        <end position="1279"/>
    </location>
</feature>
<dbReference type="Pfam" id="PF10495">
    <property type="entry name" value="PACT_coil_coil"/>
    <property type="match status" value="1"/>
</dbReference>
<keyword evidence="3" id="KW-0597">Phosphoprotein</keyword>
<feature type="coiled-coil region" evidence="6">
    <location>
        <begin position="2571"/>
        <end position="2746"/>
    </location>
</feature>
<feature type="compositionally biased region" description="Low complexity" evidence="7">
    <location>
        <begin position="3231"/>
        <end position="3241"/>
    </location>
</feature>
<feature type="compositionally biased region" description="Basic and acidic residues" evidence="7">
    <location>
        <begin position="3436"/>
        <end position="3460"/>
    </location>
</feature>
<dbReference type="InterPro" id="IPR019528">
    <property type="entry name" value="PACT_domain"/>
</dbReference>
<feature type="coiled-coil region" evidence="6">
    <location>
        <begin position="541"/>
        <end position="617"/>
    </location>
</feature>
<feature type="region of interest" description="Disordered" evidence="7">
    <location>
        <begin position="2754"/>
        <end position="2807"/>
    </location>
</feature>
<feature type="compositionally biased region" description="Polar residues" evidence="7">
    <location>
        <begin position="3219"/>
        <end position="3230"/>
    </location>
</feature>
<evidence type="ECO:0000313" key="10">
    <source>
        <dbReference type="RefSeq" id="XP_005723782.1"/>
    </source>
</evidence>
<dbReference type="GO" id="GO:0003677">
    <property type="term" value="F:DNA binding"/>
    <property type="evidence" value="ECO:0007669"/>
    <property type="project" value="InterPro"/>
</dbReference>
<feature type="compositionally biased region" description="Polar residues" evidence="7">
    <location>
        <begin position="4050"/>
        <end position="4065"/>
    </location>
</feature>
<feature type="region of interest" description="Disordered" evidence="7">
    <location>
        <begin position="501"/>
        <end position="520"/>
    </location>
</feature>
<organism evidence="9 10">
    <name type="scientific">Pundamilia nyererei</name>
    <dbReference type="NCBI Taxonomy" id="303518"/>
    <lineage>
        <taxon>Eukaryota</taxon>
        <taxon>Metazoa</taxon>
        <taxon>Chordata</taxon>
        <taxon>Craniata</taxon>
        <taxon>Vertebrata</taxon>
        <taxon>Euteleostomi</taxon>
        <taxon>Actinopterygii</taxon>
        <taxon>Neopterygii</taxon>
        <taxon>Teleostei</taxon>
        <taxon>Neoteleostei</taxon>
        <taxon>Acanthomorphata</taxon>
        <taxon>Ovalentaria</taxon>
        <taxon>Cichlomorphae</taxon>
        <taxon>Cichliformes</taxon>
        <taxon>Cichlidae</taxon>
        <taxon>African cichlids</taxon>
        <taxon>Pseudocrenilabrinae</taxon>
        <taxon>Haplochromini</taxon>
        <taxon>Pundamilia</taxon>
    </lineage>
</organism>
<feature type="region of interest" description="Disordered" evidence="7">
    <location>
        <begin position="2113"/>
        <end position="2136"/>
    </location>
</feature>
<feature type="coiled-coil region" evidence="6">
    <location>
        <begin position="1302"/>
        <end position="1336"/>
    </location>
</feature>
<keyword evidence="9" id="KW-1185">Reference proteome</keyword>
<evidence type="ECO:0000259" key="8">
    <source>
        <dbReference type="SMART" id="SM01188"/>
    </source>
</evidence>
<feature type="region of interest" description="Disordered" evidence="7">
    <location>
        <begin position="4132"/>
        <end position="4151"/>
    </location>
</feature>
<dbReference type="GO" id="GO:0007165">
    <property type="term" value="P:signal transduction"/>
    <property type="evidence" value="ECO:0007669"/>
    <property type="project" value="InterPro"/>
</dbReference>
<feature type="coiled-coil region" evidence="6">
    <location>
        <begin position="1071"/>
        <end position="1269"/>
    </location>
</feature>
<evidence type="ECO:0000256" key="6">
    <source>
        <dbReference type="SAM" id="Coils"/>
    </source>
</evidence>
<feature type="coiled-coil region" evidence="6">
    <location>
        <begin position="2865"/>
        <end position="2916"/>
    </location>
</feature>
<feature type="coiled-coil region" evidence="6">
    <location>
        <begin position="2217"/>
        <end position="2313"/>
    </location>
</feature>
<feature type="domain" description="ELK" evidence="8">
    <location>
        <begin position="1206"/>
        <end position="1226"/>
    </location>
</feature>
<feature type="region of interest" description="Disordered" evidence="7">
    <location>
        <begin position="4036"/>
        <end position="4065"/>
    </location>
</feature>
<feature type="domain" description="ELK" evidence="8">
    <location>
        <begin position="1960"/>
        <end position="1981"/>
    </location>
</feature>
<feature type="compositionally biased region" description="Polar residues" evidence="7">
    <location>
        <begin position="2119"/>
        <end position="2132"/>
    </location>
</feature>
<feature type="region of interest" description="Disordered" evidence="7">
    <location>
        <begin position="3262"/>
        <end position="3287"/>
    </location>
</feature>
<feature type="coiled-coil region" evidence="6">
    <location>
        <begin position="2350"/>
        <end position="2377"/>
    </location>
</feature>
<feature type="coiled-coil region" evidence="6">
    <location>
        <begin position="2407"/>
        <end position="2434"/>
    </location>
</feature>
<evidence type="ECO:0000313" key="9">
    <source>
        <dbReference type="Proteomes" id="UP000695023"/>
    </source>
</evidence>
<evidence type="ECO:0000256" key="3">
    <source>
        <dbReference type="ARBA" id="ARBA00022553"/>
    </source>
</evidence>
<feature type="coiled-coil region" evidence="6">
    <location>
        <begin position="248"/>
        <end position="394"/>
    </location>
</feature>
<feature type="region of interest" description="Disordered" evidence="7">
    <location>
        <begin position="3834"/>
        <end position="3859"/>
    </location>
</feature>
<feature type="compositionally biased region" description="Low complexity" evidence="7">
    <location>
        <begin position="3263"/>
        <end position="3279"/>
    </location>
</feature>
<name>A0A9Y3V8V9_9CICH</name>
<feature type="domain" description="ELK" evidence="8">
    <location>
        <begin position="1290"/>
        <end position="1313"/>
    </location>
</feature>
<feature type="region of interest" description="Disordered" evidence="7">
    <location>
        <begin position="3629"/>
        <end position="3656"/>
    </location>
</feature>
<feature type="region of interest" description="Disordered" evidence="7">
    <location>
        <begin position="199"/>
        <end position="239"/>
    </location>
</feature>
<feature type="coiled-coil region" evidence="6">
    <location>
        <begin position="1510"/>
        <end position="1616"/>
    </location>
</feature>
<sequence>MDEDERRRKVEAGRAKKSSTMPRSQNLASFRQKRAKSDGAGAAKKTQKRKGQVDSQNDRSTEDHHVEPALPSASATEHNNSTNHEEPQMSGKPEVRQNEAKDQPLTPKHSPSPVDDLREEELAALTGKEQLKLLQQAVEKRNEIIAKLSSNLQEALASRDQVQVEAQSLAGQLQALQRQLQQTSVEFLRIKNLSGTEALNIQQPYHEPSSQEPNISHKEAPSEGSGSSGSQSDAEGETDVETVLCKLRAELEEERRNGQRICSELAEEMEKNKHVLSLLENEKQEREGERKEREAELQNLHFQLSQLQSQCLEMQQYKEEKEVLNIELQELRRRLQEEEDAGKSYSEKLASSALCFQSLEEEMKRLKEEHTVEVEQVRQLLEEREKELKMKEEEVVGFKASKNWQNQVKAGVSSDETVSIDEANLESGADQGSMNESMSGNLLMERYLSSAPLAHLQSSAITENLDQCSQLDISADRSFELNSDVFGEELLSISKRLIEEHDDRQNTSSPQDSLADESNPQWLHNVASGRMERSNVSEQQSEDTNLEKELLSQQCEELREELALKERDLNVLKEEVIKSAEELEEARSRWAQVTEELREALQELEDEKEMRRQFEEELNLKVYEQDSLRSKHCALSEEREQENVVMLTVKETEISAETSLLISGTFPSDEDEKLVGELKEEETALQSHQKQQELLVSSLQEIKQTADLESTELRDDNQLQTLQANYEHLMSQLEETKSEHETASTLLSQRTTELDTVLKELETTRVQILSVQTEVERLEKELQQSLDSLHCAEKEKHELESQISCLREKLTCSEEDRAQAVKERDEHSRREEEMDEQIKKMEQVLEEELEQFEKLLKAKDVELAEVKEKWEEERMEKDKEIFDVRHLLEEQMKEKVDEVKALLEKQAQAVEEATEKLKASHQQEIKDLMEKHQQEISDLNTRLETELLKQRASMEEEQKQQIGLIKQVTEREHERMISELSAKHNEVVSQLKTEVSLELRESMEAAHQAELQQVQAQKAIELESLRLSLTTVHKSNLERSQENVEQEQTSALIKVQASMQEKFDQEIALLQARHQSEVDQIKRKNQEQQERLLELHQQDMEEMKEQWETRVAQERASMDEKQAKEIQDLRAQWEKDAEAMEVNFQTSLLEIQNSLSATQTELTSTQASLAEAQEAVSQKQSEVQETQARIEELQTSSKEQTLKLEELKRALAEGDAALCSLEEEISSNKTLLQEKEQQVLHLQEKEQQLQQEVSQLQEAKNLLKQSSDQEISQLWTQLESMRTSRQELGELKEQLLARSSRVDDIERLKMEFNEQKREIKEQNEAELENLRRYFEKRLHATEESHKEEIALLQLKLVEGALEDSLLKMTDDGALSQCQAQGDKDVLSDTVQLEKQREMLDSLTLQLEAKHTMDLSNLRSSLTLCFEEEVQKVRADLTDHYYKELQEMKTRHALDLEQLRAKLSDRHLQELTRVHLEAAMLVEAEVEHRIWSHTEELQTATTIIYTLENRVAALTEQHDAEIQNMQKMKQEFAERLARLEEALELERSQAQENMNKLKEELQEKYESEISVLRSHHDEMATEQARLEKALHEEKEKLKSLQDALENDESQRVLLLKQKVEANDAELQKTKDCMSVEFKELLHEQVEMQLCQARERFQEEKAAVEQRLIEKYEVSVAELKDKYEAELEHERATLLNTHSKKMDALNAKHKAELDSLCASHKDQLSAKTAELECKHNAERVALEVSLSSKLKEDLERLEETNRAKLEALEAELTLKHQEEKDELEKRMLSNMDTLEATYLKEVQTLRDEMAQLEEKHREDLIFLNSEHKQVIERHTAEQLSIREELRKELAHVHMEKFKAMAAELSHVHKSQLAAQKEALDTEHCKALEALKNQVLELEQQHSTALQELSQTYTAEKEQLTKQHQVQLQELKGVSARELEACRRELEEESSRQRQHFLEEVELLKVQSEERLQDRINQLKTEFEEQKEAELENLRRSFTSEQEEKEQSYTEKMSQLTAQLQQLDAVVAQLRAEVGCLQGELEGKRAEMETMDTLLQRRERETQEGGNLLKMLTDDLQMAKEERCKLHRTNEKLRQVLIEMLRGIVATEELIGQKISARAKTSEQATRQRSSSVNKEAQESGISVADLSSEELELTQLLCESLLVSDGEISPGGEEAALSACSRLRHTVDTLLELLNQANTQLEQTHSVHLSLEEKFSQGREDSAQLLEQHKRLMEQLDQEAKLKSQLQVELHKAEGLLEGYMAEKAALEESLQQKETQEERLVEELEDLKVKLHQMEGLTAELDTLRVKHHELTEEHAILLRHKEHLSAGLGEREKALLAETDRLSQDRLDLQRQAEKDHRSLSLRLRTLEGELEEQETRGLETELHHKTHTEDLNQRVQALEKQLKHDRQFIEEQAVEREHERDEFQQEIRRLEAQLRQTPSVDNKGYQFEDLVLQVESLQGVIKDKTEDYSSLLGTCQQAQCDLAERNEEIDKLAGRIRELEQALLNSVESNRCVSQLEQELQKAKLREQELTQDKQALEQQQLSSRLQISALQSKLDETRHCYHDNMRDPTQELKDALDTAQQSLQSKEQEVEVLLGQLETVQRDLNIKEAEVKHLTLQLELLTNSNAAHVNELQEQITALKENVSALTILKEEKEQLCKEDEMDEETLPSALLQEKNHEIDHLNSELQRLEQELENTSDNKVLEAELEDLRSQVEHLKSEITRVRQDKQEEEERLHEVISTLQAELATLGPNLHEVSDSQDGDSINPSPAPSPEPQNDTIQEQEKKAGPNSLKHELSLTHSTASRSLRSRIKALQSQLETAVAEKEGLERLLLTQEEEYRGHGEEFGKRLKAEREKSDEIQSLLSLKETELEEVTAQLEEERNGWKVQAEEAGTLQEEKARLSSQVLELQTNEEERMREIKTLKTKETEMEMEMGILRESSLTLERQVQELRAEVVDMEEQVAQERARIKTLETVKGELSAEREALRRREGQLQEEIEKLQQEVTSLRALIQDLTVKLNENETSQEEAQKEVLTHAEETLAKADTALRQKEVELSKLKEEHQALRTELTALRQGLSTSTERAEKLHEEVQTKDRALIDLEADNQQLKAELQSVQEDLAAQEEELAYQQRELQQLRQQSQQDTLQGYPHKDISVGAFEDIVSHHEDSLSSPEVLRRLECSEDRIPERFHTSELSGLNNTGLDLPQVKPSPRVVMEPPSHSRTITPDPATQSSHSPRSVSVSENYSILDSLDADKVRELEGLDLTTPSSPLGSTSSLSAPEWASDGYGSNVSSELGARLRLELEQTERLDAQFIEYLRCRGVDPTANTDSAAGSMSYSDDLLSPELQGLLKKVYQESCRILTLSQRRVNPSAQSHVLDLKTCSLSLSQHHAEDGSAVLHHQDKSSNPPMSWQQEKRALQETVIALRELLCRMAQRHSQTDDRVDSNWHRDQLQTERRDESQLRAELEESQKQLKCAHDAQQEQKNKTMSLRLTIEEAEEALRREQARVCELQQELEQERALSLRKGREEEERRENVQVSSEKLRSEVMSLKGQVEQERVACSNLRQELQIEQSRCLLLEKRLEDTQKELEDERKRSSQQQELSLQEKTRQELLLTEAETRLTEIHSKLADSHRKLDEEQDRCSRQVDELSRRHDADAARDRKFISDLRSQLEQERRQGEELAAVADRLRAELLQSRRRWEEEDRTRREELQKEQEAATRNRITIETLKEQKQEANQALEVEREQSRRQGVELAELKERLRVLKDKEREREEQWEREKRKEMQEQMERERRQERINSKLCELELLRQQDQQRMQELQRTLAELERDEREMAAQRLSGQTAGQQREAEPFQHPHTNLHTDGGQAGVLKQHQQTPSKSSSNLLETLLKENSELTERVTSLSQERATLKHKLTCLERQLRRTENELAKVTAETENRPVYDISSQSKLQRYYERYLRAESFRKALVYQKRYLLLLIGGFQECEQATLCLIAHMGARPSPPVSSKRRPLGRFRAAVQVIIAVSRMRFLTRKWQKAIRRLSTGVVNGHAPGPKAEVLRQQQPRSNSDPTQIRDSSAIYIDTLSALVPPSKSPFRLRHRSHSSTPLASVQSGGTAQDPEQSLTEYIRHLEKVQQRLVGAKQVNKTHLSPPPKEERKLQSPCSPDMIGYRQHWLQENGTWLYLSCLSPLYLYGPGSSGLLPDPK</sequence>
<feature type="coiled-coil region" evidence="6">
    <location>
        <begin position="2942"/>
        <end position="3138"/>
    </location>
</feature>
<dbReference type="SMART" id="SM01188">
    <property type="entry name" value="ELK"/>
    <property type="match status" value="10"/>
</dbReference>
<feature type="coiled-coil region" evidence="6">
    <location>
        <begin position="1660"/>
        <end position="1687"/>
    </location>
</feature>
<feature type="coiled-coil region" evidence="6">
    <location>
        <begin position="1745"/>
        <end position="1813"/>
    </location>
</feature>
<feature type="coiled-coil region" evidence="6">
    <location>
        <begin position="3553"/>
        <end position="3601"/>
    </location>
</feature>
<dbReference type="RefSeq" id="XP_005723782.1">
    <property type="nucleotide sequence ID" value="XM_005723725.1"/>
</dbReference>
<protein>
    <submittedName>
        <fullName evidence="10">Pericentrin isoform X1</fullName>
    </submittedName>
</protein>
<feature type="region of interest" description="Disordered" evidence="7">
    <location>
        <begin position="1"/>
        <end position="119"/>
    </location>
</feature>
<evidence type="ECO:0000256" key="4">
    <source>
        <dbReference type="ARBA" id="ARBA00023054"/>
    </source>
</evidence>
<feature type="compositionally biased region" description="Polar residues" evidence="7">
    <location>
        <begin position="3191"/>
        <end position="3200"/>
    </location>
</feature>
<feature type="compositionally biased region" description="Low complexity" evidence="7">
    <location>
        <begin position="222"/>
        <end position="233"/>
    </location>
</feature>
<keyword evidence="2" id="KW-0963">Cytoplasm</keyword>
<dbReference type="GO" id="GO:0060090">
    <property type="term" value="F:molecular adaptor activity"/>
    <property type="evidence" value="ECO:0007669"/>
    <property type="project" value="InterPro"/>
</dbReference>
<evidence type="ECO:0000256" key="1">
    <source>
        <dbReference type="ARBA" id="ARBA00004300"/>
    </source>
</evidence>
<feature type="compositionally biased region" description="Polar residues" evidence="7">
    <location>
        <begin position="73"/>
        <end position="82"/>
    </location>
</feature>